<dbReference type="RefSeq" id="WP_039470565.1">
    <property type="nucleotide sequence ID" value="NZ_JSYN01000001.1"/>
</dbReference>
<gene>
    <name evidence="1" type="ORF">OC25_00400</name>
</gene>
<keyword evidence="2" id="KW-1185">Reference proteome</keyword>
<reference evidence="1 2" key="1">
    <citation type="submission" date="2014-10" db="EMBL/GenBank/DDBJ databases">
        <title>Pedobacter Kyungheensis.</title>
        <authorList>
            <person name="Anderson B.M."/>
            <person name="Newman J.D."/>
        </authorList>
    </citation>
    <scope>NUCLEOTIDE SEQUENCE [LARGE SCALE GENOMIC DNA]</scope>
    <source>
        <strain evidence="1 2">KACC 16221</strain>
    </source>
</reference>
<comment type="caution">
    <text evidence="1">The sequence shown here is derived from an EMBL/GenBank/DDBJ whole genome shotgun (WGS) entry which is preliminary data.</text>
</comment>
<dbReference type="AlphaFoldDB" id="A0A0C1FYM2"/>
<protein>
    <submittedName>
        <fullName evidence="1">Uncharacterized protein</fullName>
    </submittedName>
</protein>
<evidence type="ECO:0000313" key="1">
    <source>
        <dbReference type="EMBL" id="KIA96908.1"/>
    </source>
</evidence>
<sequence>MSLINDLSNAGIIEQQEAVELNTKIGKSGSDSIAILKMLYSFFMQKVTGDSEVGSLYISVGSGENPVDVANHYNKENHSKFLEILYAKGLVPEIVYQKLKALPHTDNQTGYLALLHLALELISFYQSFTIENQLAFVALLEGKKPFYTNSLLDSQKKNKLISNIKAGKLDNYLDFFGYCYTSRFIDIAGFRDKERALLKEAVKILNQLCYGAFTITEINTYDEDFAGEPPYHNKQAAVVICIGAIEHRYIYTFWQNENNNQSKNKLHALLENLLLQTNQLLADFNATYRLTGITNYISEILFPNNRTKYAICRFNQENINILDFYDMQKRFLINRPTPLFIRFPLSYRHIEYAIYHIKKCGLLAHIMNEQYDHILTKLYQSTYDVIADLLAIFPNTIVVVNRTVSSGQKPYLDFLLALNEVSRGVLNFTEINDGIPESFTLESELTFQVSFKCNGEYHEVECRLGGKEFSDNIVYYIITEIIRKKYTGYLLKQLINSKHTEDVYIFVTSQQYKYLQNMKLMETIDRF</sequence>
<organism evidence="1 2">
    <name type="scientific">Pedobacter kyungheensis</name>
    <dbReference type="NCBI Taxonomy" id="1069985"/>
    <lineage>
        <taxon>Bacteria</taxon>
        <taxon>Pseudomonadati</taxon>
        <taxon>Bacteroidota</taxon>
        <taxon>Sphingobacteriia</taxon>
        <taxon>Sphingobacteriales</taxon>
        <taxon>Sphingobacteriaceae</taxon>
        <taxon>Pedobacter</taxon>
    </lineage>
</organism>
<evidence type="ECO:0000313" key="2">
    <source>
        <dbReference type="Proteomes" id="UP000031246"/>
    </source>
</evidence>
<name>A0A0C1FYM2_9SPHI</name>
<dbReference type="OrthoDB" id="725763at2"/>
<proteinExistence type="predicted"/>
<dbReference type="EMBL" id="JSYN01000001">
    <property type="protein sequence ID" value="KIA96908.1"/>
    <property type="molecule type" value="Genomic_DNA"/>
</dbReference>
<accession>A0A0C1FYM2</accession>
<dbReference type="Proteomes" id="UP000031246">
    <property type="component" value="Unassembled WGS sequence"/>
</dbReference>